<evidence type="ECO:0000313" key="1">
    <source>
        <dbReference type="EMBL" id="AFY01204.1"/>
    </source>
</evidence>
<accession>K7Z9G9</accession>
<name>K7Z9G9_BDEBC</name>
<dbReference type="HOGENOM" id="CLU_3340655_0_0_7"/>
<organism evidence="1 2">
    <name type="scientific">Bdellovibrio bacteriovorus str. Tiberius</name>
    <dbReference type="NCBI Taxonomy" id="1069642"/>
    <lineage>
        <taxon>Bacteria</taxon>
        <taxon>Pseudomonadati</taxon>
        <taxon>Bdellovibrionota</taxon>
        <taxon>Bdellovibrionia</taxon>
        <taxon>Bdellovibrionales</taxon>
        <taxon>Pseudobdellovibrionaceae</taxon>
        <taxon>Bdellovibrio</taxon>
    </lineage>
</organism>
<dbReference type="KEGG" id="bbat:Bdt_1508"/>
<proteinExistence type="predicted"/>
<dbReference type="EMBL" id="CP002930">
    <property type="protein sequence ID" value="AFY01204.1"/>
    <property type="molecule type" value="Genomic_DNA"/>
</dbReference>
<gene>
    <name evidence="1" type="ORF">Bdt_1508</name>
</gene>
<sequence>MAEQRNEQDSGDHVQIQMLEKCFHKVPRYSVCVMTYE</sequence>
<evidence type="ECO:0000313" key="2">
    <source>
        <dbReference type="Proteomes" id="UP000010074"/>
    </source>
</evidence>
<dbReference type="PATRIC" id="fig|1069642.3.peg.1489"/>
<protein>
    <submittedName>
        <fullName evidence="1">Uncharacterized protein</fullName>
    </submittedName>
</protein>
<dbReference type="AlphaFoldDB" id="K7Z9G9"/>
<dbReference type="Proteomes" id="UP000010074">
    <property type="component" value="Chromosome"/>
</dbReference>
<reference evidence="1 2" key="1">
    <citation type="journal article" date="2012" name="BMC Genomics">
        <title>Genome analysis of a simultaneously predatory and prey-independent, novel Bdellovibrio bacteriovorus from the River Tiber, supports in silico predictions of both ancient and recent lateral gene transfer from diverse bacteria.</title>
        <authorList>
            <person name="Hobley L."/>
            <person name="Lerner T.R."/>
            <person name="Williams L.E."/>
            <person name="Lambert C."/>
            <person name="Till R."/>
            <person name="Milner D.S."/>
            <person name="Basford S.M."/>
            <person name="Capeness M.J."/>
            <person name="Fenton A.K."/>
            <person name="Atterbury R.J."/>
            <person name="Harris M.A."/>
            <person name="Sockett R.E."/>
        </authorList>
    </citation>
    <scope>NUCLEOTIDE SEQUENCE [LARGE SCALE GENOMIC DNA]</scope>
    <source>
        <strain evidence="1 2">Tiberius</strain>
    </source>
</reference>